<dbReference type="OrthoDB" id="6170004at2"/>
<sequence>MPNRNHHKPNGILQDAGEVEVLSPHQGAVRHRHAMVVSFASEADLRRALDRHQCAYHHGQDIQERINNG</sequence>
<proteinExistence type="predicted"/>
<dbReference type="EMBL" id="FPBP01000009">
    <property type="protein sequence ID" value="SFU79646.1"/>
    <property type="molecule type" value="Genomic_DNA"/>
</dbReference>
<organism evidence="1 2">
    <name type="scientific">Halomonas korlensis</name>
    <dbReference type="NCBI Taxonomy" id="463301"/>
    <lineage>
        <taxon>Bacteria</taxon>
        <taxon>Pseudomonadati</taxon>
        <taxon>Pseudomonadota</taxon>
        <taxon>Gammaproteobacteria</taxon>
        <taxon>Oceanospirillales</taxon>
        <taxon>Halomonadaceae</taxon>
        <taxon>Halomonas</taxon>
    </lineage>
</organism>
<protein>
    <submittedName>
        <fullName evidence="1">Uncharacterized protein</fullName>
    </submittedName>
</protein>
<dbReference type="AlphaFoldDB" id="A0A1I7J380"/>
<reference evidence="2" key="1">
    <citation type="submission" date="2016-10" db="EMBL/GenBank/DDBJ databases">
        <authorList>
            <person name="Varghese N."/>
            <person name="Submissions S."/>
        </authorList>
    </citation>
    <scope>NUCLEOTIDE SEQUENCE [LARGE SCALE GENOMIC DNA]</scope>
    <source>
        <strain evidence="2">CGMCC 1.6981</strain>
    </source>
</reference>
<evidence type="ECO:0000313" key="1">
    <source>
        <dbReference type="EMBL" id="SFU79646.1"/>
    </source>
</evidence>
<dbReference type="STRING" id="463301.SAMN04487955_10928"/>
<accession>A0A1I7J380</accession>
<dbReference type="RefSeq" id="WP_089796387.1">
    <property type="nucleotide sequence ID" value="NZ_FPBP01000009.1"/>
</dbReference>
<dbReference type="Proteomes" id="UP000198693">
    <property type="component" value="Unassembled WGS sequence"/>
</dbReference>
<name>A0A1I7J380_9GAMM</name>
<evidence type="ECO:0000313" key="2">
    <source>
        <dbReference type="Proteomes" id="UP000198693"/>
    </source>
</evidence>
<keyword evidence="2" id="KW-1185">Reference proteome</keyword>
<gene>
    <name evidence="1" type="ORF">SAMN04487955_10928</name>
</gene>